<organism evidence="1 2">
    <name type="scientific">Tuber borchii</name>
    <name type="common">White truffle</name>
    <dbReference type="NCBI Taxonomy" id="42251"/>
    <lineage>
        <taxon>Eukaryota</taxon>
        <taxon>Fungi</taxon>
        <taxon>Dikarya</taxon>
        <taxon>Ascomycota</taxon>
        <taxon>Pezizomycotina</taxon>
        <taxon>Pezizomycetes</taxon>
        <taxon>Pezizales</taxon>
        <taxon>Tuberaceae</taxon>
        <taxon>Tuber</taxon>
    </lineage>
</organism>
<evidence type="ECO:0000313" key="1">
    <source>
        <dbReference type="EMBL" id="PUU73986.1"/>
    </source>
</evidence>
<gene>
    <name evidence="1" type="ORF">B9Z19DRAFT_1002092</name>
</gene>
<comment type="caution">
    <text evidence="1">The sequence shown here is derived from an EMBL/GenBank/DDBJ whole genome shotgun (WGS) entry which is preliminary data.</text>
</comment>
<dbReference type="EMBL" id="NESQ01000329">
    <property type="protein sequence ID" value="PUU73986.1"/>
    <property type="molecule type" value="Genomic_DNA"/>
</dbReference>
<accession>A0A2T6ZEU5</accession>
<protein>
    <submittedName>
        <fullName evidence="1">Uncharacterized protein</fullName>
    </submittedName>
</protein>
<evidence type="ECO:0000313" key="2">
    <source>
        <dbReference type="Proteomes" id="UP000244722"/>
    </source>
</evidence>
<proteinExistence type="predicted"/>
<keyword evidence="2" id="KW-1185">Reference proteome</keyword>
<sequence>YQTESFKDYSLKYSECYDDSHTAAGFFSLGLATNGRLYMPSMSPLGIHYEWYCHT</sequence>
<dbReference type="Proteomes" id="UP000244722">
    <property type="component" value="Unassembled WGS sequence"/>
</dbReference>
<feature type="non-terminal residue" evidence="1">
    <location>
        <position position="1"/>
    </location>
</feature>
<reference evidence="1 2" key="1">
    <citation type="submission" date="2017-04" db="EMBL/GenBank/DDBJ databases">
        <title>Draft genome sequence of Tuber borchii Vittad., a whitish edible truffle.</title>
        <authorList>
            <consortium name="DOE Joint Genome Institute"/>
            <person name="Murat C."/>
            <person name="Kuo A."/>
            <person name="Barry K.W."/>
            <person name="Clum A."/>
            <person name="Dockter R.B."/>
            <person name="Fauchery L."/>
            <person name="Iotti M."/>
            <person name="Kohler A."/>
            <person name="Labutti K."/>
            <person name="Lindquist E.A."/>
            <person name="Lipzen A."/>
            <person name="Ohm R.A."/>
            <person name="Wang M."/>
            <person name="Grigoriev I.V."/>
            <person name="Zambonelli A."/>
            <person name="Martin F.M."/>
        </authorList>
    </citation>
    <scope>NUCLEOTIDE SEQUENCE [LARGE SCALE GENOMIC DNA]</scope>
    <source>
        <strain evidence="1 2">Tbo3840</strain>
    </source>
</reference>
<name>A0A2T6ZEU5_TUBBO</name>
<dbReference type="AlphaFoldDB" id="A0A2T6ZEU5"/>